<feature type="region of interest" description="Disordered" evidence="4">
    <location>
        <begin position="326"/>
        <end position="493"/>
    </location>
</feature>
<feature type="compositionally biased region" description="Gly residues" evidence="4">
    <location>
        <begin position="809"/>
        <end position="823"/>
    </location>
</feature>
<feature type="compositionally biased region" description="Acidic residues" evidence="4">
    <location>
        <begin position="998"/>
        <end position="1027"/>
    </location>
</feature>
<feature type="compositionally biased region" description="Basic and acidic residues" evidence="4">
    <location>
        <begin position="159"/>
        <end position="183"/>
    </location>
</feature>
<dbReference type="GO" id="GO:0005634">
    <property type="term" value="C:nucleus"/>
    <property type="evidence" value="ECO:0007669"/>
    <property type="project" value="UniProtKB-SubCell"/>
</dbReference>
<feature type="compositionally biased region" description="Basic and acidic residues" evidence="4">
    <location>
        <begin position="1289"/>
        <end position="1300"/>
    </location>
</feature>
<evidence type="ECO:0000256" key="4">
    <source>
        <dbReference type="SAM" id="MobiDB-lite"/>
    </source>
</evidence>
<dbReference type="GO" id="GO:0007095">
    <property type="term" value="P:mitotic G2 DNA damage checkpoint signaling"/>
    <property type="evidence" value="ECO:0007669"/>
    <property type="project" value="TreeGrafter"/>
</dbReference>
<keyword evidence="2" id="KW-0597">Phosphoprotein</keyword>
<proteinExistence type="predicted"/>
<feature type="compositionally biased region" description="Basic and acidic residues" evidence="4">
    <location>
        <begin position="921"/>
        <end position="935"/>
    </location>
</feature>
<protein>
    <recommendedName>
        <fullName evidence="7">Claspin</fullName>
    </recommendedName>
</protein>
<keyword evidence="3" id="KW-0539">Nucleus</keyword>
<feature type="region of interest" description="Disordered" evidence="4">
    <location>
        <begin position="792"/>
        <end position="859"/>
    </location>
</feature>
<feature type="compositionally biased region" description="Polar residues" evidence="4">
    <location>
        <begin position="18"/>
        <end position="28"/>
    </location>
</feature>
<dbReference type="GO" id="GO:0033314">
    <property type="term" value="P:mitotic DNA replication checkpoint signaling"/>
    <property type="evidence" value="ECO:0007669"/>
    <property type="project" value="TreeGrafter"/>
</dbReference>
<feature type="compositionally biased region" description="Acidic residues" evidence="4">
    <location>
        <begin position="1060"/>
        <end position="1086"/>
    </location>
</feature>
<evidence type="ECO:0008006" key="7">
    <source>
        <dbReference type="Google" id="ProtNLM"/>
    </source>
</evidence>
<feature type="region of interest" description="Disordered" evidence="4">
    <location>
        <begin position="548"/>
        <end position="577"/>
    </location>
</feature>
<feature type="compositionally biased region" description="Basic and acidic residues" evidence="4">
    <location>
        <begin position="252"/>
        <end position="279"/>
    </location>
</feature>
<feature type="compositionally biased region" description="Acidic residues" evidence="4">
    <location>
        <begin position="210"/>
        <end position="222"/>
    </location>
</feature>
<evidence type="ECO:0000256" key="3">
    <source>
        <dbReference type="ARBA" id="ARBA00023242"/>
    </source>
</evidence>
<keyword evidence="6" id="KW-1185">Reference proteome</keyword>
<reference evidence="5" key="1">
    <citation type="submission" date="2021-04" db="EMBL/GenBank/DDBJ databases">
        <authorList>
            <consortium name="Wellcome Sanger Institute Data Sharing"/>
        </authorList>
    </citation>
    <scope>NUCLEOTIDE SEQUENCE [LARGE SCALE GENOMIC DNA]</scope>
</reference>
<feature type="region of interest" description="Disordered" evidence="4">
    <location>
        <begin position="1267"/>
        <end position="1343"/>
    </location>
</feature>
<feature type="compositionally biased region" description="Polar residues" evidence="4">
    <location>
        <begin position="346"/>
        <end position="378"/>
    </location>
</feature>
<feature type="compositionally biased region" description="Basic and acidic residues" evidence="4">
    <location>
        <begin position="479"/>
        <end position="488"/>
    </location>
</feature>
<feature type="compositionally biased region" description="Acidic residues" evidence="4">
    <location>
        <begin position="1192"/>
        <end position="1204"/>
    </location>
</feature>
<feature type="region of interest" description="Disordered" evidence="4">
    <location>
        <begin position="1"/>
        <end position="279"/>
    </location>
</feature>
<sequence length="1343" mass="148630">MSLVLSQQQAEGLPAVGQTATESDSDSGMGSPAEELVTETPNNRQEHPDSDDDEYITAHRKPRRNAIKDSDSEEEEAAVESNLHMSKALVLSASSGEEMETEEVDEKREKGTQKSKRISRVPIDSEPEQEKGEEMEEHRKEPKKQAKSMKERKKREKSQRHSEKREKRSKAVEKLKKKERFSETNEDAPLPRALNDSGFPLGDTDLFDTGLDDEEEEQEESLDAIRAAVKQKIKKHKDPLLNEEEEEEEEAPEKPQRVERKAARASKEAMKQLHSESQRLIRESTLGLPYHIPEPKTIDQFFKKRSRPEGPAMALLKSRKYSTVMLETTPAPPPPVNPPIEPQQPTVEQESSLSLDLSATQIQPLSHPAATSSPQKESISQDRESTENLDQESGPMLYLSESLQESATADGAVQPACESGGDAPTLQKQSQTAVMSDSEELQKEPISGAFVEPVAAQRENSNPDASEASVQQPTKTRKDKLARLKELGLDPPPVAKLCPDSAAFVDLEPAQLNPGVEALKMRYLRHVQAPVRPQGERTMQLNIICKDSTPSGQEELHTESVTVTVKEGADEPVPTKPGEKLMTLKQRLQLAMAQRRLEERARKAELNRLDNEDCGEEEEEEEMTDESEEEEGVDDLLGGDDGEKDEVEEEEEGRVAQIIRSLSPVPLNGPSPTPDLVNTDGTLMLFPGSSCSRTGDGVRRSGPAGQDNSNKIEEDDSLSLVKDNSHNSSFELAGSMITSYQPVNHQRSSGRGLSNSSIFRSPSPCLFRPSFLGSASKSSGKLSEPSLCLPVEDSQDLYAPPSPGADSGPLGGAASGPGMGGDSQGRFSLEDDAHSQLLDADGFLNVGPRPGAPPSHKRQLILDSLDENAMDANMGELLGLCSGVFGTADSGTSRGEGLGSTQEDELLGLCSGAFPSTQAGEEQRDTEKSKRRREDQESDNTMDQLLGLCSGKFPSPGSSQTASPAQDRKKKQEEEEQEEEEDCEFRLLSDVESHSDQEDSDEAAGEESEEEAGAGADEDDDVEEEEMQAVFAPQRVKKKKKMRLADYLESEAELSGSDVGSDDEESDRGSEYEEEELLEDLPSDEELQDQVNKIHMKQVMDDDKRRLRLYQERYLADGDLHSDGPGRARRFRWKNIDDLFEMGRTGAEGEDKEDEDEDIDQSEVQRRKERLEREQWLREQSEQKAKKGEHLDADDEKIGDEEDSQFMKLAKKLTAKTLQRKEPPIAPQPEKKTSSALNPFQRPLQPLQVRRGSLLSQPQSVLQKLASISDGNPLAPRNSRGFLFQTLSPEKDNSPSDAPKKQVMKKRGQVEAENPAAKRICRENKPTGLTKGPQRSIFSFLDH</sequence>
<feature type="region of interest" description="Disordered" evidence="4">
    <location>
        <begin position="882"/>
        <end position="1086"/>
    </location>
</feature>
<dbReference type="GeneTree" id="ENSGT00390000012738"/>
<dbReference type="OrthoDB" id="5859781at2759"/>
<gene>
    <name evidence="5" type="primary">CLSPN</name>
</gene>
<reference evidence="5" key="2">
    <citation type="submission" date="2025-08" db="UniProtKB">
        <authorList>
            <consortium name="Ensembl"/>
        </authorList>
    </citation>
    <scope>IDENTIFICATION</scope>
</reference>
<dbReference type="PANTHER" id="PTHR14396">
    <property type="entry name" value="CLASPIN"/>
    <property type="match status" value="1"/>
</dbReference>
<feature type="compositionally biased region" description="Acidic residues" evidence="4">
    <location>
        <begin position="1148"/>
        <end position="1161"/>
    </location>
</feature>
<dbReference type="GO" id="GO:0010997">
    <property type="term" value="F:anaphase-promoting complex binding"/>
    <property type="evidence" value="ECO:0007669"/>
    <property type="project" value="TreeGrafter"/>
</dbReference>
<evidence type="ECO:0000313" key="6">
    <source>
        <dbReference type="Proteomes" id="UP000265040"/>
    </source>
</evidence>
<feature type="compositionally biased region" description="Basic and acidic residues" evidence="4">
    <location>
        <begin position="1219"/>
        <end position="1233"/>
    </location>
</feature>
<feature type="compositionally biased region" description="Acidic residues" evidence="4">
    <location>
        <begin position="241"/>
        <end position="251"/>
    </location>
</feature>
<dbReference type="Proteomes" id="UP000265040">
    <property type="component" value="Chromosome 11"/>
</dbReference>
<feature type="compositionally biased region" description="Acidic residues" evidence="4">
    <location>
        <begin position="612"/>
        <end position="652"/>
    </location>
</feature>
<dbReference type="Ensembl" id="ENSATET00000043758.2">
    <property type="protein sequence ID" value="ENSATEP00000043110.1"/>
    <property type="gene ID" value="ENSATEG00000006697.3"/>
</dbReference>
<comment type="subcellular location">
    <subcellularLocation>
        <location evidence="1">Nucleus</location>
    </subcellularLocation>
</comment>
<feature type="compositionally biased region" description="Basic and acidic residues" evidence="4">
    <location>
        <begin position="984"/>
        <end position="997"/>
    </location>
</feature>
<feature type="compositionally biased region" description="Polar residues" evidence="4">
    <location>
        <begin position="1"/>
        <end position="10"/>
    </location>
</feature>
<reference evidence="5" key="3">
    <citation type="submission" date="2025-09" db="UniProtKB">
        <authorList>
            <consortium name="Ensembl"/>
        </authorList>
    </citation>
    <scope>IDENTIFICATION</scope>
</reference>
<name>A0A7N6A5I0_ANATE</name>
<feature type="compositionally biased region" description="Pro residues" evidence="4">
    <location>
        <begin position="330"/>
        <end position="342"/>
    </location>
</feature>
<evidence type="ECO:0000256" key="1">
    <source>
        <dbReference type="ARBA" id="ARBA00004123"/>
    </source>
</evidence>
<feature type="compositionally biased region" description="Basic residues" evidence="4">
    <location>
        <begin position="145"/>
        <end position="158"/>
    </location>
</feature>
<evidence type="ECO:0000313" key="5">
    <source>
        <dbReference type="Ensembl" id="ENSATEP00000043110.1"/>
    </source>
</evidence>
<accession>A0A7N6A5I0</accession>
<feature type="compositionally biased region" description="Basic and acidic residues" evidence="4">
    <location>
        <begin position="128"/>
        <end position="144"/>
    </location>
</feature>
<evidence type="ECO:0000256" key="2">
    <source>
        <dbReference type="ARBA" id="ARBA00022553"/>
    </source>
</evidence>
<dbReference type="PANTHER" id="PTHR14396:SF10">
    <property type="entry name" value="CLASPIN"/>
    <property type="match status" value="1"/>
</dbReference>
<dbReference type="InterPro" id="IPR024146">
    <property type="entry name" value="Claspin"/>
</dbReference>
<feature type="region of interest" description="Disordered" evidence="4">
    <location>
        <begin position="1144"/>
        <end position="1252"/>
    </location>
</feature>
<feature type="compositionally biased region" description="Basic and acidic residues" evidence="4">
    <location>
        <begin position="1163"/>
        <end position="1191"/>
    </location>
</feature>
<organism evidence="5 6">
    <name type="scientific">Anabas testudineus</name>
    <name type="common">Climbing perch</name>
    <name type="synonym">Anthias testudineus</name>
    <dbReference type="NCBI Taxonomy" id="64144"/>
    <lineage>
        <taxon>Eukaryota</taxon>
        <taxon>Metazoa</taxon>
        <taxon>Chordata</taxon>
        <taxon>Craniata</taxon>
        <taxon>Vertebrata</taxon>
        <taxon>Euteleostomi</taxon>
        <taxon>Actinopterygii</taxon>
        <taxon>Neopterygii</taxon>
        <taxon>Teleostei</taxon>
        <taxon>Neoteleostei</taxon>
        <taxon>Acanthomorphata</taxon>
        <taxon>Anabantaria</taxon>
        <taxon>Anabantiformes</taxon>
        <taxon>Anabantoidei</taxon>
        <taxon>Anabantidae</taxon>
        <taxon>Anabas</taxon>
    </lineage>
</organism>
<feature type="compositionally biased region" description="Acidic residues" evidence="4">
    <location>
        <begin position="974"/>
        <end position="983"/>
    </location>
</feature>
<feature type="compositionally biased region" description="Polar residues" evidence="4">
    <location>
        <begin position="458"/>
        <end position="474"/>
    </location>
</feature>
<feature type="region of interest" description="Disordered" evidence="4">
    <location>
        <begin position="603"/>
        <end position="725"/>
    </location>
</feature>
<feature type="compositionally biased region" description="Polar residues" evidence="4">
    <location>
        <begin position="426"/>
        <end position="435"/>
    </location>
</feature>